<dbReference type="Proteomes" id="UP000257136">
    <property type="component" value="Unassembled WGS sequence"/>
</dbReference>
<proteinExistence type="predicted"/>
<evidence type="ECO:0000313" key="2">
    <source>
        <dbReference type="Proteomes" id="UP000257136"/>
    </source>
</evidence>
<reference evidence="1 2" key="1">
    <citation type="submission" date="2018-08" db="EMBL/GenBank/DDBJ databases">
        <title>Genomic Encyclopedia of Archaeal and Bacterial Type Strains, Phase II (KMG-II): from individual species to whole genera.</title>
        <authorList>
            <person name="Goeker M."/>
        </authorList>
    </citation>
    <scope>NUCLEOTIDE SEQUENCE [LARGE SCALE GENOMIC DNA]</scope>
    <source>
        <strain evidence="1 2">DSM 100880</strain>
    </source>
</reference>
<dbReference type="EMBL" id="QUNI01000004">
    <property type="protein sequence ID" value="REG99469.1"/>
    <property type="molecule type" value="Genomic_DNA"/>
</dbReference>
<keyword evidence="2" id="KW-1185">Reference proteome</keyword>
<comment type="caution">
    <text evidence="1">The sequence shown here is derived from an EMBL/GenBank/DDBJ whole genome shotgun (WGS) entry which is preliminary data.</text>
</comment>
<accession>A0A3E0EQ24</accession>
<protein>
    <submittedName>
        <fullName evidence="1">Uncharacterized protein</fullName>
    </submittedName>
</protein>
<gene>
    <name evidence="1" type="ORF">C8P67_10487</name>
</gene>
<dbReference type="RefSeq" id="WP_245980397.1">
    <property type="nucleotide sequence ID" value="NZ_QUNI01000004.1"/>
</dbReference>
<organism evidence="1 2">
    <name type="scientific">Flavobacterium aquicola</name>
    <dbReference type="NCBI Taxonomy" id="1682742"/>
    <lineage>
        <taxon>Bacteria</taxon>
        <taxon>Pseudomonadati</taxon>
        <taxon>Bacteroidota</taxon>
        <taxon>Flavobacteriia</taxon>
        <taxon>Flavobacteriales</taxon>
        <taxon>Flavobacteriaceae</taxon>
        <taxon>Flavobacterium</taxon>
    </lineage>
</organism>
<dbReference type="AlphaFoldDB" id="A0A3E0EQ24"/>
<sequence length="57" mass="6515">MQNKISLDYQNGNSINWEIANKLTNKIMGTLGYYCGFDKRIGELGCVLNQNFKDKVL</sequence>
<name>A0A3E0EQ24_9FLAO</name>
<evidence type="ECO:0000313" key="1">
    <source>
        <dbReference type="EMBL" id="REG99469.1"/>
    </source>
</evidence>